<dbReference type="Proteomes" id="UP000008177">
    <property type="component" value="Unplaced contigs"/>
</dbReference>
<dbReference type="HOGENOM" id="CLU_2605747_0_0_1"/>
<dbReference type="AlphaFoldDB" id="G2XW59"/>
<evidence type="ECO:0000313" key="1">
    <source>
        <dbReference type="EMBL" id="CCD44729.1"/>
    </source>
</evidence>
<protein>
    <submittedName>
        <fullName evidence="1">Uncharacterized protein</fullName>
    </submittedName>
</protein>
<accession>G2XW59</accession>
<proteinExistence type="predicted"/>
<gene>
    <name evidence="1" type="ORF">BofuT4_uP056300.1</name>
</gene>
<reference evidence="2" key="1">
    <citation type="journal article" date="2011" name="PLoS Genet.">
        <title>Genomic analysis of the necrotrophic fungal pathogens Sclerotinia sclerotiorum and Botrytis cinerea.</title>
        <authorList>
            <person name="Amselem J."/>
            <person name="Cuomo C.A."/>
            <person name="van Kan J.A."/>
            <person name="Viaud M."/>
            <person name="Benito E.P."/>
            <person name="Couloux A."/>
            <person name="Coutinho P.M."/>
            <person name="de Vries R.P."/>
            <person name="Dyer P.S."/>
            <person name="Fillinger S."/>
            <person name="Fournier E."/>
            <person name="Gout L."/>
            <person name="Hahn M."/>
            <person name="Kohn L."/>
            <person name="Lapalu N."/>
            <person name="Plummer K.M."/>
            <person name="Pradier J.M."/>
            <person name="Quevillon E."/>
            <person name="Sharon A."/>
            <person name="Simon A."/>
            <person name="ten Have A."/>
            <person name="Tudzynski B."/>
            <person name="Tudzynski P."/>
            <person name="Wincker P."/>
            <person name="Andrew M."/>
            <person name="Anthouard V."/>
            <person name="Beever R.E."/>
            <person name="Beffa R."/>
            <person name="Benoit I."/>
            <person name="Bouzid O."/>
            <person name="Brault B."/>
            <person name="Chen Z."/>
            <person name="Choquer M."/>
            <person name="Collemare J."/>
            <person name="Cotton P."/>
            <person name="Danchin E.G."/>
            <person name="Da Silva C."/>
            <person name="Gautier A."/>
            <person name="Giraud C."/>
            <person name="Giraud T."/>
            <person name="Gonzalez C."/>
            <person name="Grossetete S."/>
            <person name="Guldener U."/>
            <person name="Henrissat B."/>
            <person name="Howlett B.J."/>
            <person name="Kodira C."/>
            <person name="Kretschmer M."/>
            <person name="Lappartient A."/>
            <person name="Leroch M."/>
            <person name="Levis C."/>
            <person name="Mauceli E."/>
            <person name="Neuveglise C."/>
            <person name="Oeser B."/>
            <person name="Pearson M."/>
            <person name="Poulain J."/>
            <person name="Poussereau N."/>
            <person name="Quesneville H."/>
            <person name="Rascle C."/>
            <person name="Schumacher J."/>
            <person name="Segurens B."/>
            <person name="Sexton A."/>
            <person name="Silva E."/>
            <person name="Sirven C."/>
            <person name="Soanes D.M."/>
            <person name="Talbot N.J."/>
            <person name="Templeton M."/>
            <person name="Yandava C."/>
            <person name="Yarden O."/>
            <person name="Zeng Q."/>
            <person name="Rollins J.A."/>
            <person name="Lebrun M.H."/>
            <person name="Dickman M."/>
        </authorList>
    </citation>
    <scope>NUCLEOTIDE SEQUENCE [LARGE SCALE GENOMIC DNA]</scope>
    <source>
        <strain evidence="2">T4</strain>
    </source>
</reference>
<dbReference type="EMBL" id="FQ790271">
    <property type="protein sequence ID" value="CCD44729.1"/>
    <property type="molecule type" value="Genomic_DNA"/>
</dbReference>
<evidence type="ECO:0000313" key="2">
    <source>
        <dbReference type="Proteomes" id="UP000008177"/>
    </source>
</evidence>
<name>G2XW59_BOTF4</name>
<organism evidence="1 2">
    <name type="scientific">Botryotinia fuckeliana (strain T4)</name>
    <name type="common">Noble rot fungus</name>
    <name type="synonym">Botrytis cinerea</name>
    <dbReference type="NCBI Taxonomy" id="999810"/>
    <lineage>
        <taxon>Eukaryota</taxon>
        <taxon>Fungi</taxon>
        <taxon>Dikarya</taxon>
        <taxon>Ascomycota</taxon>
        <taxon>Pezizomycotina</taxon>
        <taxon>Leotiomycetes</taxon>
        <taxon>Helotiales</taxon>
        <taxon>Sclerotiniaceae</taxon>
        <taxon>Botrytis</taxon>
    </lineage>
</organism>
<sequence length="79" mass="8624">MYEVSLHYVTFIPRHTGSSQKSHWTSSVGSTVLRCTYTVDGCRATETSSSKHCGSRNDCAAPVADFRGPAQKDILITSK</sequence>
<dbReference type="InParanoid" id="G2XW59"/>